<dbReference type="SMART" id="SM00034">
    <property type="entry name" value="CLECT"/>
    <property type="match status" value="1"/>
</dbReference>
<dbReference type="SUPFAM" id="SSF56436">
    <property type="entry name" value="C-type lectin-like"/>
    <property type="match status" value="1"/>
</dbReference>
<dbReference type="InterPro" id="IPR016186">
    <property type="entry name" value="C-type_lectin-like/link_sf"/>
</dbReference>
<dbReference type="Pfam" id="PF00059">
    <property type="entry name" value="Lectin_C"/>
    <property type="match status" value="1"/>
</dbReference>
<evidence type="ECO:0000256" key="1">
    <source>
        <dbReference type="SAM" id="SignalP"/>
    </source>
</evidence>
<proteinExistence type="predicted"/>
<keyword evidence="1" id="KW-0732">Signal</keyword>
<dbReference type="AlphaFoldDB" id="A0A0K8VLR7"/>
<name>A0A0K8VLR7_BACLA</name>
<accession>A0A0K8VLR7</accession>
<evidence type="ECO:0000259" key="2">
    <source>
        <dbReference type="PROSITE" id="PS50041"/>
    </source>
</evidence>
<dbReference type="EMBL" id="GDHF01012799">
    <property type="protein sequence ID" value="JAI39515.1"/>
    <property type="molecule type" value="Transcribed_RNA"/>
</dbReference>
<feature type="non-terminal residue" evidence="3">
    <location>
        <position position="1"/>
    </location>
</feature>
<organism evidence="3">
    <name type="scientific">Bactrocera latifrons</name>
    <name type="common">Malaysian fruit fly</name>
    <name type="synonym">Chaetodacus latifrons</name>
    <dbReference type="NCBI Taxonomy" id="174628"/>
    <lineage>
        <taxon>Eukaryota</taxon>
        <taxon>Metazoa</taxon>
        <taxon>Ecdysozoa</taxon>
        <taxon>Arthropoda</taxon>
        <taxon>Hexapoda</taxon>
        <taxon>Insecta</taxon>
        <taxon>Pterygota</taxon>
        <taxon>Neoptera</taxon>
        <taxon>Endopterygota</taxon>
        <taxon>Diptera</taxon>
        <taxon>Brachycera</taxon>
        <taxon>Muscomorpha</taxon>
        <taxon>Tephritoidea</taxon>
        <taxon>Tephritidae</taxon>
        <taxon>Bactrocera</taxon>
        <taxon>Bactrocera</taxon>
    </lineage>
</organism>
<dbReference type="PROSITE" id="PS50041">
    <property type="entry name" value="C_TYPE_LECTIN_2"/>
    <property type="match status" value="1"/>
</dbReference>
<dbReference type="OrthoDB" id="7950296at2759"/>
<dbReference type="InterPro" id="IPR001304">
    <property type="entry name" value="C-type_lectin-like"/>
</dbReference>
<evidence type="ECO:0000313" key="3">
    <source>
        <dbReference type="EMBL" id="JAI39515.1"/>
    </source>
</evidence>
<reference evidence="3" key="1">
    <citation type="submission" date="2015-06" db="EMBL/GenBank/DDBJ databases">
        <authorList>
            <person name="Hoefler B.C."/>
            <person name="Straight P.D."/>
        </authorList>
    </citation>
    <scope>NUCLEOTIDE SEQUENCE</scope>
</reference>
<feature type="chain" id="PRO_5013357207" evidence="1">
    <location>
        <begin position="16"/>
        <end position="213"/>
    </location>
</feature>
<dbReference type="InterPro" id="IPR016187">
    <property type="entry name" value="CTDL_fold"/>
</dbReference>
<dbReference type="Gene3D" id="3.10.100.10">
    <property type="entry name" value="Mannose-Binding Protein A, subunit A"/>
    <property type="match status" value="1"/>
</dbReference>
<sequence length="213" mass="24576">VLLLIMMVRASFCYCYLRTLFENHLQSGKVLSENAENMYPFIKIGNKYYFINESLKMNWFASSYYCRSYGGELANIESPAEMLALQNYISARKIESRLWFDGNDLAREGKFVSHTTGRPLMFTKWSSNNPNNWNNEDCLDLYLYNKILLMNDNNCDAELLAICQYREPNRHCSGKNSLMHQNDNCILSGLVEAFAQTVRTCKSCSQPLLCPTS</sequence>
<dbReference type="CDD" id="cd00037">
    <property type="entry name" value="CLECT"/>
    <property type="match status" value="1"/>
</dbReference>
<dbReference type="InterPro" id="IPR050111">
    <property type="entry name" value="C-type_lectin/snaclec_domain"/>
</dbReference>
<feature type="domain" description="C-type lectin" evidence="2">
    <location>
        <begin position="44"/>
        <end position="164"/>
    </location>
</feature>
<protein>
    <submittedName>
        <fullName evidence="3">Accessory gland protein Acp29AB</fullName>
    </submittedName>
</protein>
<gene>
    <name evidence="3" type="primary">Acp29AB_2</name>
    <name evidence="3" type="ORF">c0_g2_i2</name>
</gene>
<dbReference type="PANTHER" id="PTHR22803">
    <property type="entry name" value="MANNOSE, PHOSPHOLIPASE, LECTIN RECEPTOR RELATED"/>
    <property type="match status" value="1"/>
</dbReference>
<feature type="signal peptide" evidence="1">
    <location>
        <begin position="1"/>
        <end position="15"/>
    </location>
</feature>